<dbReference type="EMBL" id="MHCJ01000003">
    <property type="protein sequence ID" value="OGY18171.1"/>
    <property type="molecule type" value="Genomic_DNA"/>
</dbReference>
<dbReference type="Proteomes" id="UP000179233">
    <property type="component" value="Unassembled WGS sequence"/>
</dbReference>
<reference evidence="1 2" key="1">
    <citation type="journal article" date="2016" name="Nat. Commun.">
        <title>Thousands of microbial genomes shed light on interconnected biogeochemical processes in an aquifer system.</title>
        <authorList>
            <person name="Anantharaman K."/>
            <person name="Brown C.T."/>
            <person name="Hug L.A."/>
            <person name="Sharon I."/>
            <person name="Castelle C.J."/>
            <person name="Probst A.J."/>
            <person name="Thomas B.C."/>
            <person name="Singh A."/>
            <person name="Wilkins M.J."/>
            <person name="Karaoz U."/>
            <person name="Brodie E.L."/>
            <person name="Williams K.H."/>
            <person name="Hubbard S.S."/>
            <person name="Banfield J.F."/>
        </authorList>
    </citation>
    <scope>NUCLEOTIDE SEQUENCE [LARGE SCALE GENOMIC DNA]</scope>
</reference>
<organism evidence="1 2">
    <name type="scientific">Candidatus Chisholmbacteria bacterium RIFCSPHIGHO2_01_FULL_52_32</name>
    <dbReference type="NCBI Taxonomy" id="1797591"/>
    <lineage>
        <taxon>Bacteria</taxon>
        <taxon>Candidatus Chisholmiibacteriota</taxon>
    </lineage>
</organism>
<proteinExistence type="predicted"/>
<dbReference type="AlphaFoldDB" id="A0A1G1VRZ2"/>
<comment type="caution">
    <text evidence="1">The sequence shown here is derived from an EMBL/GenBank/DDBJ whole genome shotgun (WGS) entry which is preliminary data.</text>
</comment>
<sequence>MLTKTDLKEIRKIIREEVETESENNKSEIQAEMKMNMIRVVTEIRELSSRLKNVEVKLNKMQKDLKYSVNFLDKFGLKIQSRVERIEAHLRLEPISS</sequence>
<name>A0A1G1VRZ2_9BACT</name>
<gene>
    <name evidence="1" type="ORF">A2786_01485</name>
</gene>
<accession>A0A1G1VRZ2</accession>
<evidence type="ECO:0000313" key="2">
    <source>
        <dbReference type="Proteomes" id="UP000179233"/>
    </source>
</evidence>
<evidence type="ECO:0000313" key="1">
    <source>
        <dbReference type="EMBL" id="OGY18171.1"/>
    </source>
</evidence>
<protein>
    <submittedName>
        <fullName evidence="1">Uncharacterized protein</fullName>
    </submittedName>
</protein>